<name>A0A8J3L6P1_9ACTN</name>
<accession>A0A8J3L6P1</accession>
<evidence type="ECO:0000313" key="2">
    <source>
        <dbReference type="Proteomes" id="UP000630887"/>
    </source>
</evidence>
<dbReference type="EMBL" id="BONI01000081">
    <property type="protein sequence ID" value="GIG10164.1"/>
    <property type="molecule type" value="Genomic_DNA"/>
</dbReference>
<reference evidence="1 2" key="1">
    <citation type="submission" date="2021-01" db="EMBL/GenBank/DDBJ databases">
        <title>Whole genome shotgun sequence of Catellatospora coxensis NBRC 107359.</title>
        <authorList>
            <person name="Komaki H."/>
            <person name="Tamura T."/>
        </authorList>
    </citation>
    <scope>NUCLEOTIDE SEQUENCE [LARGE SCALE GENOMIC DNA]</scope>
    <source>
        <strain evidence="1 2">NBRC 107359</strain>
    </source>
</reference>
<gene>
    <name evidence="1" type="ORF">Cco03nite_68640</name>
</gene>
<evidence type="ECO:0000313" key="1">
    <source>
        <dbReference type="EMBL" id="GIG10164.1"/>
    </source>
</evidence>
<organism evidence="1 2">
    <name type="scientific">Catellatospora coxensis</name>
    <dbReference type="NCBI Taxonomy" id="310354"/>
    <lineage>
        <taxon>Bacteria</taxon>
        <taxon>Bacillati</taxon>
        <taxon>Actinomycetota</taxon>
        <taxon>Actinomycetes</taxon>
        <taxon>Micromonosporales</taxon>
        <taxon>Micromonosporaceae</taxon>
        <taxon>Catellatospora</taxon>
    </lineage>
</organism>
<dbReference type="AlphaFoldDB" id="A0A8J3L6P1"/>
<comment type="caution">
    <text evidence="1">The sequence shown here is derived from an EMBL/GenBank/DDBJ whole genome shotgun (WGS) entry which is preliminary data.</text>
</comment>
<proteinExistence type="predicted"/>
<keyword evidence="2" id="KW-1185">Reference proteome</keyword>
<sequence>MWSAGAAAAMFTDTGVRGFHAGVEEALDPLLSGIVATTASASAGSARCRIVPAQPRERG</sequence>
<protein>
    <submittedName>
        <fullName evidence="1">Uncharacterized protein</fullName>
    </submittedName>
</protein>
<dbReference type="Proteomes" id="UP000630887">
    <property type="component" value="Unassembled WGS sequence"/>
</dbReference>